<dbReference type="PANTHER" id="PTHR46081">
    <property type="entry name" value="PEPTIDE METHIONINE SULFOXIDE REDUCTASE 2"/>
    <property type="match status" value="1"/>
</dbReference>
<feature type="region of interest" description="Disordered" evidence="7">
    <location>
        <begin position="82"/>
        <end position="116"/>
    </location>
</feature>
<dbReference type="GO" id="GO:0005737">
    <property type="term" value="C:cytoplasm"/>
    <property type="evidence" value="ECO:0000318"/>
    <property type="project" value="GO_Central"/>
</dbReference>
<proteinExistence type="predicted"/>
<organism evidence="9 10">
    <name type="scientific">Rhodopirellula baltica (strain DSM 10527 / NCIMB 13988 / SH1)</name>
    <dbReference type="NCBI Taxonomy" id="243090"/>
    <lineage>
        <taxon>Bacteria</taxon>
        <taxon>Pseudomonadati</taxon>
        <taxon>Planctomycetota</taxon>
        <taxon>Planctomycetia</taxon>
        <taxon>Pirellulales</taxon>
        <taxon>Pirellulaceae</taxon>
        <taxon>Rhodopirellula</taxon>
    </lineage>
</organism>
<protein>
    <recommendedName>
        <fullName evidence="2">peptide-methionine (R)-S-oxide reductase</fullName>
        <ecNumber evidence="2">1.8.4.12</ecNumber>
    </recommendedName>
</protein>
<accession>Q7UW48</accession>
<dbReference type="Proteomes" id="UP000001025">
    <property type="component" value="Chromosome"/>
</dbReference>
<dbReference type="STRING" id="243090.RB2268"/>
<evidence type="ECO:0000256" key="7">
    <source>
        <dbReference type="SAM" id="MobiDB-lite"/>
    </source>
</evidence>
<evidence type="ECO:0000256" key="3">
    <source>
        <dbReference type="ARBA" id="ARBA00022723"/>
    </source>
</evidence>
<evidence type="ECO:0000256" key="1">
    <source>
        <dbReference type="ARBA" id="ARBA00001947"/>
    </source>
</evidence>
<dbReference type="EnsemblBacteria" id="CAD72521">
    <property type="protein sequence ID" value="CAD72521"/>
    <property type="gene ID" value="RB2268"/>
</dbReference>
<dbReference type="EMBL" id="BX294136">
    <property type="protein sequence ID" value="CAD72521.1"/>
    <property type="molecule type" value="Genomic_DNA"/>
</dbReference>
<dbReference type="KEGG" id="rba:RB2268"/>
<dbReference type="SUPFAM" id="SSF51316">
    <property type="entry name" value="Mss4-like"/>
    <property type="match status" value="1"/>
</dbReference>
<evidence type="ECO:0000256" key="5">
    <source>
        <dbReference type="ARBA" id="ARBA00023002"/>
    </source>
</evidence>
<evidence type="ECO:0000313" key="10">
    <source>
        <dbReference type="Proteomes" id="UP000001025"/>
    </source>
</evidence>
<dbReference type="eggNOG" id="COG0229">
    <property type="taxonomic scope" value="Bacteria"/>
</dbReference>
<dbReference type="Pfam" id="PF01641">
    <property type="entry name" value="SelR"/>
    <property type="match status" value="1"/>
</dbReference>
<comment type="cofactor">
    <cofactor evidence="1">
        <name>Zn(2+)</name>
        <dbReference type="ChEBI" id="CHEBI:29105"/>
    </cofactor>
</comment>
<dbReference type="InParanoid" id="Q7UW48"/>
<dbReference type="InterPro" id="IPR028427">
    <property type="entry name" value="Met_Sox_Rdtase_MsrB"/>
</dbReference>
<dbReference type="InterPro" id="IPR002579">
    <property type="entry name" value="Met_Sox_Rdtase_MsrB_dom"/>
</dbReference>
<dbReference type="GO" id="GO:0030091">
    <property type="term" value="P:protein repair"/>
    <property type="evidence" value="ECO:0007669"/>
    <property type="project" value="InterPro"/>
</dbReference>
<feature type="domain" description="MsrB" evidence="8">
    <location>
        <begin position="130"/>
        <end position="250"/>
    </location>
</feature>
<dbReference type="EC" id="1.8.4.12" evidence="2"/>
<sequence length="282" mass="31134">MSIFNALASRYRGRRPHKRSNERVLFSTLRCFCPPQLPLPCFQPQGRTMPLLSKPLWKHVFGLAIAGGLVFAVAGCGEPMASTQANDAPVTKSSDTKSGDTEKTAKTETASTSKKTTPLLTHNRYELKMDSSPFNKLTEAEAYVILHKGTEPPGDGGYTLTKDPGTYICKRCNTPLYHAKDKFISHCGWPSFDDEIEGAVKRQRDADGRRIEIVCANCDGHLGHVFHGERLTPKNERHCVNSISMKFIPEGKEMPKPIKASDVKKAEKATESKAAKKETAAE</sequence>
<dbReference type="AlphaFoldDB" id="Q7UW48"/>
<evidence type="ECO:0000256" key="4">
    <source>
        <dbReference type="ARBA" id="ARBA00022833"/>
    </source>
</evidence>
<feature type="region of interest" description="Disordered" evidence="7">
    <location>
        <begin position="251"/>
        <end position="282"/>
    </location>
</feature>
<gene>
    <name evidence="9" type="primary">msrB</name>
    <name evidence="9" type="ordered locus">RB2268</name>
</gene>
<dbReference type="PANTHER" id="PTHR46081:SF8">
    <property type="entry name" value="PEPTIDE METHIONINE SULFOXIDE REDUCTASE 2"/>
    <property type="match status" value="1"/>
</dbReference>
<feature type="compositionally biased region" description="Basic and acidic residues" evidence="7">
    <location>
        <begin position="94"/>
        <end position="106"/>
    </location>
</feature>
<dbReference type="GO" id="GO:0034599">
    <property type="term" value="P:cellular response to oxidative stress"/>
    <property type="evidence" value="ECO:0000318"/>
    <property type="project" value="GO_Central"/>
</dbReference>
<dbReference type="PROSITE" id="PS51790">
    <property type="entry name" value="MSRB"/>
    <property type="match status" value="1"/>
</dbReference>
<comment type="catalytic activity">
    <reaction evidence="6">
        <text>L-methionyl-[protein] + [thioredoxin]-disulfide + H2O = L-methionyl-(R)-S-oxide-[protein] + [thioredoxin]-dithiol</text>
        <dbReference type="Rhea" id="RHEA:24164"/>
        <dbReference type="Rhea" id="RHEA-COMP:10698"/>
        <dbReference type="Rhea" id="RHEA-COMP:10700"/>
        <dbReference type="Rhea" id="RHEA-COMP:12313"/>
        <dbReference type="Rhea" id="RHEA-COMP:12314"/>
        <dbReference type="ChEBI" id="CHEBI:15377"/>
        <dbReference type="ChEBI" id="CHEBI:16044"/>
        <dbReference type="ChEBI" id="CHEBI:29950"/>
        <dbReference type="ChEBI" id="CHEBI:45764"/>
        <dbReference type="ChEBI" id="CHEBI:50058"/>
        <dbReference type="EC" id="1.8.4.12"/>
    </reaction>
</comment>
<reference evidence="9 10" key="1">
    <citation type="journal article" date="2003" name="Proc. Natl. Acad. Sci. U.S.A.">
        <title>Complete genome sequence of the marine planctomycete Pirellula sp. strain 1.</title>
        <authorList>
            <person name="Gloeckner F.O."/>
            <person name="Kube M."/>
            <person name="Bauer M."/>
            <person name="Teeling H."/>
            <person name="Lombardot T."/>
            <person name="Ludwig W."/>
            <person name="Gade D."/>
            <person name="Beck A."/>
            <person name="Borzym K."/>
            <person name="Heitmann K."/>
            <person name="Rabus R."/>
            <person name="Schlesner H."/>
            <person name="Amann R."/>
            <person name="Reinhardt R."/>
        </authorList>
    </citation>
    <scope>NUCLEOTIDE SEQUENCE [LARGE SCALE GENOMIC DNA]</scope>
    <source>
        <strain evidence="10">DSM 10527 / NCIMB 13988 / SH1</strain>
    </source>
</reference>
<dbReference type="NCBIfam" id="NF004036">
    <property type="entry name" value="PRK05508.1"/>
    <property type="match status" value="1"/>
</dbReference>
<name>Q7UW48_RHOBA</name>
<keyword evidence="10" id="KW-1185">Reference proteome</keyword>
<evidence type="ECO:0000313" key="9">
    <source>
        <dbReference type="EMBL" id="CAD72521.1"/>
    </source>
</evidence>
<keyword evidence="5 9" id="KW-0560">Oxidoreductase</keyword>
<dbReference type="HOGENOM" id="CLU_986514_0_0_0"/>
<dbReference type="PATRIC" id="fig|243090.15.peg.1039"/>
<evidence type="ECO:0000259" key="8">
    <source>
        <dbReference type="PROSITE" id="PS51790"/>
    </source>
</evidence>
<dbReference type="InterPro" id="IPR011057">
    <property type="entry name" value="Mss4-like_sf"/>
</dbReference>
<dbReference type="Gene3D" id="2.170.150.20">
    <property type="entry name" value="Peptide methionine sulfoxide reductase"/>
    <property type="match status" value="1"/>
</dbReference>
<keyword evidence="3" id="KW-0479">Metal-binding</keyword>
<evidence type="ECO:0000256" key="2">
    <source>
        <dbReference type="ARBA" id="ARBA00012499"/>
    </source>
</evidence>
<dbReference type="OrthoDB" id="4174719at2"/>
<dbReference type="GO" id="GO:0046872">
    <property type="term" value="F:metal ion binding"/>
    <property type="evidence" value="ECO:0007669"/>
    <property type="project" value="UniProtKB-KW"/>
</dbReference>
<keyword evidence="4" id="KW-0862">Zinc</keyword>
<evidence type="ECO:0000256" key="6">
    <source>
        <dbReference type="ARBA" id="ARBA00048488"/>
    </source>
</evidence>
<dbReference type="GO" id="GO:0033743">
    <property type="term" value="F:peptide-methionine (R)-S-oxide reductase activity"/>
    <property type="evidence" value="ECO:0000318"/>
    <property type="project" value="GO_Central"/>
</dbReference>
<feature type="compositionally biased region" description="Low complexity" evidence="7">
    <location>
        <begin position="107"/>
        <end position="116"/>
    </location>
</feature>